<accession>A0A7V7TZU9</accession>
<dbReference type="RefSeq" id="WP_150969912.1">
    <property type="nucleotide sequence ID" value="NZ_VZDO01000008.1"/>
</dbReference>
<evidence type="ECO:0000259" key="10">
    <source>
        <dbReference type="PROSITE" id="PS50893"/>
    </source>
</evidence>
<dbReference type="Gene3D" id="3.40.50.300">
    <property type="entry name" value="P-loop containing nucleotide triphosphate hydrolases"/>
    <property type="match status" value="1"/>
</dbReference>
<dbReference type="Gene3D" id="1.20.1560.10">
    <property type="entry name" value="ABC transporter type 1, transmembrane domain"/>
    <property type="match status" value="1"/>
</dbReference>
<evidence type="ECO:0000256" key="4">
    <source>
        <dbReference type="ARBA" id="ARBA00022741"/>
    </source>
</evidence>
<organism evidence="12 13">
    <name type="scientific">Plantimonas leprariae</name>
    <dbReference type="NCBI Taxonomy" id="2615207"/>
    <lineage>
        <taxon>Bacteria</taxon>
        <taxon>Pseudomonadati</taxon>
        <taxon>Pseudomonadota</taxon>
        <taxon>Alphaproteobacteria</taxon>
        <taxon>Hyphomicrobiales</taxon>
        <taxon>Aurantimonadaceae</taxon>
        <taxon>Plantimonas</taxon>
    </lineage>
</organism>
<dbReference type="GO" id="GO:0016887">
    <property type="term" value="F:ATP hydrolysis activity"/>
    <property type="evidence" value="ECO:0007669"/>
    <property type="project" value="InterPro"/>
</dbReference>
<evidence type="ECO:0000256" key="3">
    <source>
        <dbReference type="ARBA" id="ARBA00022692"/>
    </source>
</evidence>
<keyword evidence="6 9" id="KW-1133">Transmembrane helix</keyword>
<reference evidence="12 13" key="1">
    <citation type="submission" date="2019-09" db="EMBL/GenBank/DDBJ databases">
        <title>YIM 132180 draft genome.</title>
        <authorList>
            <person name="Zhang K."/>
        </authorList>
    </citation>
    <scope>NUCLEOTIDE SEQUENCE [LARGE SCALE GENOMIC DNA]</scope>
    <source>
        <strain evidence="12 13">YIM 132180</strain>
    </source>
</reference>
<dbReference type="GO" id="GO:0005886">
    <property type="term" value="C:plasma membrane"/>
    <property type="evidence" value="ECO:0007669"/>
    <property type="project" value="UniProtKB-SubCell"/>
</dbReference>
<comment type="subcellular location">
    <subcellularLocation>
        <location evidence="1">Cell membrane</location>
        <topology evidence="1">Multi-pass membrane protein</topology>
    </subcellularLocation>
</comment>
<sequence length="610" mass="67373">MFRLFESFVDPFRHYDAIEPPRGLGRFFWHHLRQVWPSFGALVVFAFLVAIVEVSIFRYIGEVVDILNTTTPARLWAEHGGTFLWMAFVIGIARPLVNAAHDLVKNQTIAPGVTNMIRWQNHRHVLRQSISFFNNDFAGRVAAKVIQTGPALRDSAVKVVDALWFVAVYVVSALLLFVESDWRLTLPLLVWLVVYTLVMRHYVPRIARAAQIMSEARSTLTGRVTDSYTNMQTVKLFAHAEREDDYAHHALTDHTAKFYTQQRFITGMTLMVSSANSALILATGALAVWLWTLGSVTVGAIALTSGLVVRIINMSGWIMQELTAIFDNVGTVQDGITTISVGHTIKDREAAPALAVSGGEIRFEDVSFHYGKRGGALDHLNLTIRPGEKIGLVGPSGAGKSTLVNTFLRLYDLEGGRITIDGQDIAGVTQDSLRAAVGVVTQDTSLLHRSIRDNLKYGRPGATDEEMYDAVRRARAEGFVDTLVDYRGRRGYDAHAGERGVKLSGGQRQRIAIARVLLKDAPILILDEATSALDSEAEAAIQESLTELMAGKTVIAIAHRLSTIARLDRLVVMDRGRLVETGTHAELVNKRGLYARLWARQTGGFMDAAE</sequence>
<feature type="transmembrane region" description="Helical" evidence="9">
    <location>
        <begin position="35"/>
        <end position="60"/>
    </location>
</feature>
<dbReference type="SMART" id="SM00382">
    <property type="entry name" value="AAA"/>
    <property type="match status" value="1"/>
</dbReference>
<dbReference type="PROSITE" id="PS50929">
    <property type="entry name" value="ABC_TM1F"/>
    <property type="match status" value="1"/>
</dbReference>
<dbReference type="Pfam" id="PF00005">
    <property type="entry name" value="ABC_tran"/>
    <property type="match status" value="1"/>
</dbReference>
<dbReference type="InterPro" id="IPR003593">
    <property type="entry name" value="AAA+_ATPase"/>
</dbReference>
<evidence type="ECO:0000259" key="11">
    <source>
        <dbReference type="PROSITE" id="PS50929"/>
    </source>
</evidence>
<evidence type="ECO:0000313" key="13">
    <source>
        <dbReference type="Proteomes" id="UP000432089"/>
    </source>
</evidence>
<keyword evidence="4" id="KW-0547">Nucleotide-binding</keyword>
<feature type="transmembrane region" description="Helical" evidence="9">
    <location>
        <begin position="80"/>
        <end position="97"/>
    </location>
</feature>
<evidence type="ECO:0000256" key="6">
    <source>
        <dbReference type="ARBA" id="ARBA00022989"/>
    </source>
</evidence>
<comment type="similarity">
    <text evidence="2">Belongs to the ABC transporter superfamily.</text>
</comment>
<protein>
    <submittedName>
        <fullName evidence="12">ABC transporter ATP-binding protein</fullName>
    </submittedName>
</protein>
<evidence type="ECO:0000313" key="12">
    <source>
        <dbReference type="EMBL" id="KAB0679791.1"/>
    </source>
</evidence>
<feature type="transmembrane region" description="Helical" evidence="9">
    <location>
        <begin position="264"/>
        <end position="282"/>
    </location>
</feature>
<dbReference type="InterPro" id="IPR039421">
    <property type="entry name" value="Type_1_exporter"/>
</dbReference>
<evidence type="ECO:0000256" key="1">
    <source>
        <dbReference type="ARBA" id="ARBA00004651"/>
    </source>
</evidence>
<dbReference type="SUPFAM" id="SSF52540">
    <property type="entry name" value="P-loop containing nucleoside triphosphate hydrolases"/>
    <property type="match status" value="1"/>
</dbReference>
<dbReference type="AlphaFoldDB" id="A0A7V7TZU9"/>
<dbReference type="Proteomes" id="UP000432089">
    <property type="component" value="Unassembled WGS sequence"/>
</dbReference>
<feature type="domain" description="ABC transporter" evidence="10">
    <location>
        <begin position="361"/>
        <end position="600"/>
    </location>
</feature>
<dbReference type="InterPro" id="IPR017871">
    <property type="entry name" value="ABC_transporter-like_CS"/>
</dbReference>
<dbReference type="EMBL" id="VZDO01000008">
    <property type="protein sequence ID" value="KAB0679791.1"/>
    <property type="molecule type" value="Genomic_DNA"/>
</dbReference>
<comment type="caution">
    <text evidence="12">The sequence shown here is derived from an EMBL/GenBank/DDBJ whole genome shotgun (WGS) entry which is preliminary data.</text>
</comment>
<dbReference type="GO" id="GO:0005524">
    <property type="term" value="F:ATP binding"/>
    <property type="evidence" value="ECO:0007669"/>
    <property type="project" value="UniProtKB-KW"/>
</dbReference>
<proteinExistence type="inferred from homology"/>
<feature type="transmembrane region" description="Helical" evidence="9">
    <location>
        <begin position="288"/>
        <end position="309"/>
    </location>
</feature>
<feature type="transmembrane region" description="Helical" evidence="9">
    <location>
        <begin position="184"/>
        <end position="203"/>
    </location>
</feature>
<feature type="domain" description="ABC transmembrane type-1" evidence="11">
    <location>
        <begin position="41"/>
        <end position="325"/>
    </location>
</feature>
<keyword evidence="5 12" id="KW-0067">ATP-binding</keyword>
<evidence type="ECO:0000256" key="9">
    <source>
        <dbReference type="SAM" id="Phobius"/>
    </source>
</evidence>
<evidence type="ECO:0000256" key="8">
    <source>
        <dbReference type="ARBA" id="ARBA00024725"/>
    </source>
</evidence>
<evidence type="ECO:0000256" key="7">
    <source>
        <dbReference type="ARBA" id="ARBA00023136"/>
    </source>
</evidence>
<dbReference type="SUPFAM" id="SSF90123">
    <property type="entry name" value="ABC transporter transmembrane region"/>
    <property type="match status" value="1"/>
</dbReference>
<dbReference type="InterPro" id="IPR027417">
    <property type="entry name" value="P-loop_NTPase"/>
</dbReference>
<name>A0A7V7TZU9_9HYPH</name>
<dbReference type="PANTHER" id="PTHR43394">
    <property type="entry name" value="ATP-DEPENDENT PERMEASE MDL1, MITOCHONDRIAL"/>
    <property type="match status" value="1"/>
</dbReference>
<gene>
    <name evidence="12" type="ORF">F6X38_11210</name>
</gene>
<dbReference type="InterPro" id="IPR003439">
    <property type="entry name" value="ABC_transporter-like_ATP-bd"/>
</dbReference>
<keyword evidence="3 9" id="KW-0812">Transmembrane</keyword>
<dbReference type="FunFam" id="1.20.1560.10:FF:000070">
    <property type="entry name" value="Multidrug ABC transporter ATP-binding protein"/>
    <property type="match status" value="1"/>
</dbReference>
<evidence type="ECO:0000256" key="5">
    <source>
        <dbReference type="ARBA" id="ARBA00022840"/>
    </source>
</evidence>
<dbReference type="FunFam" id="3.40.50.300:FF:000218">
    <property type="entry name" value="Multidrug ABC transporter ATP-binding protein"/>
    <property type="match status" value="1"/>
</dbReference>
<dbReference type="PROSITE" id="PS50893">
    <property type="entry name" value="ABC_TRANSPORTER_2"/>
    <property type="match status" value="1"/>
</dbReference>
<dbReference type="GO" id="GO:0015421">
    <property type="term" value="F:ABC-type oligopeptide transporter activity"/>
    <property type="evidence" value="ECO:0007669"/>
    <property type="project" value="TreeGrafter"/>
</dbReference>
<dbReference type="InterPro" id="IPR011527">
    <property type="entry name" value="ABC1_TM_dom"/>
</dbReference>
<keyword evidence="7 9" id="KW-0472">Membrane</keyword>
<feature type="transmembrane region" description="Helical" evidence="9">
    <location>
        <begin position="159"/>
        <end position="178"/>
    </location>
</feature>
<dbReference type="PANTHER" id="PTHR43394:SF1">
    <property type="entry name" value="ATP-BINDING CASSETTE SUB-FAMILY B MEMBER 10, MITOCHONDRIAL"/>
    <property type="match status" value="1"/>
</dbReference>
<dbReference type="PROSITE" id="PS00211">
    <property type="entry name" value="ABC_TRANSPORTER_1"/>
    <property type="match status" value="1"/>
</dbReference>
<comment type="function">
    <text evidence="8">Part of an ABC transporter complex. Transmembrane domains (TMD) form a pore in the inner membrane and the ATP-binding domain (NBD) is responsible for energy generation.</text>
</comment>
<keyword evidence="13" id="KW-1185">Reference proteome</keyword>
<evidence type="ECO:0000256" key="2">
    <source>
        <dbReference type="ARBA" id="ARBA00005417"/>
    </source>
</evidence>
<dbReference type="InterPro" id="IPR036640">
    <property type="entry name" value="ABC1_TM_sf"/>
</dbReference>
<dbReference type="Pfam" id="PF00664">
    <property type="entry name" value="ABC_membrane"/>
    <property type="match status" value="1"/>
</dbReference>